<proteinExistence type="predicted"/>
<dbReference type="SUPFAM" id="SSF82153">
    <property type="entry name" value="FAS1 domain"/>
    <property type="match status" value="1"/>
</dbReference>
<name>A0ABZ2ZAC5_9BACT</name>
<sequence length="335" mass="37536">MKRIQTILLLCLFCGAVWSCRKDDTYRHSRPVEAFGGTTYDYLKSQPENFRDVLFVLEKCGLANLLKTDSVTLFAPTDQSLHAAMESYNVYRKTLGLAPAGMDDVDSSSWRAVMGNYLFRGAYKMVDFTGQDGTQLLSLSLRHFNMRHTTRAAAGAPGLGAEVISMAYLNGSRFTKYWLASFAGTTNIVTKNGTVHILEPRHVLGFNTFVFKAREKQNLWSEMKVFADGARTQPNGTINLWNFYVKRLKAIDGQTVETEALTNGPTGDQMQITVNPDFSAVVKAAPSAANQTVEDMGSRFDPDNLAFNLKFRFMDAQGQEHKVEEILRYTAIREQ</sequence>
<evidence type="ECO:0000313" key="2">
    <source>
        <dbReference type="Proteomes" id="UP001449657"/>
    </source>
</evidence>
<dbReference type="InterPro" id="IPR036378">
    <property type="entry name" value="FAS1_dom_sf"/>
</dbReference>
<protein>
    <recommendedName>
        <fullName evidence="3">Fasciclin domain-containing protein</fullName>
    </recommendedName>
</protein>
<dbReference type="Proteomes" id="UP001449657">
    <property type="component" value="Chromosome"/>
</dbReference>
<gene>
    <name evidence="1" type="ORF">WJU22_13125</name>
</gene>
<organism evidence="1 2">
    <name type="scientific">Chitinophaga caseinilytica</name>
    <dbReference type="NCBI Taxonomy" id="2267521"/>
    <lineage>
        <taxon>Bacteria</taxon>
        <taxon>Pseudomonadati</taxon>
        <taxon>Bacteroidota</taxon>
        <taxon>Chitinophagia</taxon>
        <taxon>Chitinophagales</taxon>
        <taxon>Chitinophagaceae</taxon>
        <taxon>Chitinophaga</taxon>
    </lineage>
</organism>
<accession>A0ABZ2ZAC5</accession>
<dbReference type="EMBL" id="CP150096">
    <property type="protein sequence ID" value="WZN49112.1"/>
    <property type="molecule type" value="Genomic_DNA"/>
</dbReference>
<evidence type="ECO:0008006" key="3">
    <source>
        <dbReference type="Google" id="ProtNLM"/>
    </source>
</evidence>
<keyword evidence="2" id="KW-1185">Reference proteome</keyword>
<dbReference type="Gene3D" id="2.30.180.10">
    <property type="entry name" value="FAS1 domain"/>
    <property type="match status" value="1"/>
</dbReference>
<evidence type="ECO:0000313" key="1">
    <source>
        <dbReference type="EMBL" id="WZN49112.1"/>
    </source>
</evidence>
<dbReference type="RefSeq" id="WP_341843687.1">
    <property type="nucleotide sequence ID" value="NZ_CP149792.1"/>
</dbReference>
<reference evidence="1 2" key="1">
    <citation type="submission" date="2024-03" db="EMBL/GenBank/DDBJ databases">
        <title>Chitinophaga caseinilytica sp. nov., a casein hydrolysing bacterium isolated from forest soil.</title>
        <authorList>
            <person name="Lee D.S."/>
            <person name="Han D.M."/>
            <person name="Baek J.H."/>
            <person name="Choi D.G."/>
            <person name="Jeon J.H."/>
            <person name="Jeon C.O."/>
        </authorList>
    </citation>
    <scope>NUCLEOTIDE SEQUENCE [LARGE SCALE GENOMIC DNA]</scope>
    <source>
        <strain evidence="1 2">KACC 19118</strain>
    </source>
</reference>